<evidence type="ECO:0000256" key="5">
    <source>
        <dbReference type="PIRSR" id="PIRSR600888-1"/>
    </source>
</evidence>
<dbReference type="GO" id="GO:0005829">
    <property type="term" value="C:cytosol"/>
    <property type="evidence" value="ECO:0007669"/>
    <property type="project" value="TreeGrafter"/>
</dbReference>
<comment type="similarity">
    <text evidence="7">Belongs to the dTDP-4-dehydrorhamnose 3,5-epimerase family.</text>
</comment>
<dbReference type="AlphaFoldDB" id="A0A832GL58"/>
<organism evidence="8">
    <name type="scientific">Caldimicrobium thiodismutans</name>
    <dbReference type="NCBI Taxonomy" id="1653476"/>
    <lineage>
        <taxon>Bacteria</taxon>
        <taxon>Pseudomonadati</taxon>
        <taxon>Thermodesulfobacteriota</taxon>
        <taxon>Thermodesulfobacteria</taxon>
        <taxon>Thermodesulfobacteriales</taxon>
        <taxon>Thermodesulfobacteriaceae</taxon>
        <taxon>Caldimicrobium</taxon>
    </lineage>
</organism>
<dbReference type="Gene3D" id="2.60.120.10">
    <property type="entry name" value="Jelly Rolls"/>
    <property type="match status" value="1"/>
</dbReference>
<dbReference type="InterPro" id="IPR014710">
    <property type="entry name" value="RmlC-like_jellyroll"/>
</dbReference>
<proteinExistence type="inferred from homology"/>
<evidence type="ECO:0000256" key="4">
    <source>
        <dbReference type="ARBA" id="ARBA00019595"/>
    </source>
</evidence>
<comment type="caution">
    <text evidence="8">The sequence shown here is derived from an EMBL/GenBank/DDBJ whole genome shotgun (WGS) entry which is preliminary data.</text>
</comment>
<feature type="active site" description="Proton donor" evidence="5">
    <location>
        <position position="135"/>
    </location>
</feature>
<evidence type="ECO:0000256" key="2">
    <source>
        <dbReference type="ARBA" id="ARBA00001997"/>
    </source>
</evidence>
<dbReference type="CDD" id="cd00438">
    <property type="entry name" value="cupin_RmlC"/>
    <property type="match status" value="1"/>
</dbReference>
<dbReference type="GO" id="GO:0019305">
    <property type="term" value="P:dTDP-rhamnose biosynthetic process"/>
    <property type="evidence" value="ECO:0007669"/>
    <property type="project" value="UniProtKB-UniRule"/>
</dbReference>
<dbReference type="InterPro" id="IPR000888">
    <property type="entry name" value="RmlC-like"/>
</dbReference>
<comment type="function">
    <text evidence="2 7">Catalyzes the epimerization of the C3' and C5'positions of dTDP-6-deoxy-D-xylo-4-hexulose, forming dTDP-6-deoxy-L-lyxo-4-hexulose.</text>
</comment>
<comment type="pathway">
    <text evidence="7">Carbohydrate biosynthesis; dTDP-L-rhamnose biosynthesis.</text>
</comment>
<dbReference type="GO" id="GO:0008830">
    <property type="term" value="F:dTDP-4-dehydrorhamnose 3,5-epimerase activity"/>
    <property type="evidence" value="ECO:0007669"/>
    <property type="project" value="UniProtKB-UniRule"/>
</dbReference>
<evidence type="ECO:0000256" key="6">
    <source>
        <dbReference type="PIRSR" id="PIRSR600888-3"/>
    </source>
</evidence>
<dbReference type="EMBL" id="DSZU01000073">
    <property type="protein sequence ID" value="HGV55293.1"/>
    <property type="molecule type" value="Genomic_DNA"/>
</dbReference>
<dbReference type="PANTHER" id="PTHR21047:SF2">
    <property type="entry name" value="THYMIDINE DIPHOSPHO-4-KETO-RHAMNOSE 3,5-EPIMERASE"/>
    <property type="match status" value="1"/>
</dbReference>
<name>A0A832GL58_9BACT</name>
<comment type="subunit">
    <text evidence="7">Homodimer.</text>
</comment>
<dbReference type="UniPathway" id="UPA00124"/>
<dbReference type="NCBIfam" id="TIGR01221">
    <property type="entry name" value="rmlC"/>
    <property type="match status" value="1"/>
</dbReference>
<dbReference type="SUPFAM" id="SSF51182">
    <property type="entry name" value="RmlC-like cupins"/>
    <property type="match status" value="1"/>
</dbReference>
<gene>
    <name evidence="8" type="primary">rfbC</name>
    <name evidence="8" type="ORF">ENT73_04305</name>
</gene>
<dbReference type="InterPro" id="IPR011051">
    <property type="entry name" value="RmlC_Cupin_sf"/>
</dbReference>
<reference evidence="8" key="1">
    <citation type="journal article" date="2020" name="mSystems">
        <title>Genome- and Community-Level Interaction Insights into Carbon Utilization and Element Cycling Functions of Hydrothermarchaeota in Hydrothermal Sediment.</title>
        <authorList>
            <person name="Zhou Z."/>
            <person name="Liu Y."/>
            <person name="Xu W."/>
            <person name="Pan J."/>
            <person name="Luo Z.H."/>
            <person name="Li M."/>
        </authorList>
    </citation>
    <scope>NUCLEOTIDE SEQUENCE [LARGE SCALE GENOMIC DNA]</scope>
    <source>
        <strain evidence="8">SpSt-605</strain>
    </source>
</reference>
<evidence type="ECO:0000313" key="8">
    <source>
        <dbReference type="EMBL" id="HGV55293.1"/>
    </source>
</evidence>
<feature type="active site" description="Proton acceptor" evidence="5">
    <location>
        <position position="65"/>
    </location>
</feature>
<dbReference type="EC" id="5.1.3.13" evidence="3 7"/>
<dbReference type="PANTHER" id="PTHR21047">
    <property type="entry name" value="DTDP-6-DEOXY-D-GLUCOSE-3,5 EPIMERASE"/>
    <property type="match status" value="1"/>
</dbReference>
<protein>
    <recommendedName>
        <fullName evidence="4 7">dTDP-4-dehydrorhamnose 3,5-epimerase</fullName>
        <ecNumber evidence="3 7">5.1.3.13</ecNumber>
    </recommendedName>
    <alternativeName>
        <fullName evidence="7">Thymidine diphospho-4-keto-rhamnose 3,5-epimerase</fullName>
    </alternativeName>
</protein>
<comment type="catalytic activity">
    <reaction evidence="1 7">
        <text>dTDP-4-dehydro-6-deoxy-alpha-D-glucose = dTDP-4-dehydro-beta-L-rhamnose</text>
        <dbReference type="Rhea" id="RHEA:16969"/>
        <dbReference type="ChEBI" id="CHEBI:57649"/>
        <dbReference type="ChEBI" id="CHEBI:62830"/>
        <dbReference type="EC" id="5.1.3.13"/>
    </reaction>
</comment>
<keyword evidence="7 8" id="KW-0413">Isomerase</keyword>
<accession>A0A832GL58</accession>
<dbReference type="GO" id="GO:0000271">
    <property type="term" value="P:polysaccharide biosynthetic process"/>
    <property type="evidence" value="ECO:0007669"/>
    <property type="project" value="TreeGrafter"/>
</dbReference>
<evidence type="ECO:0000256" key="7">
    <source>
        <dbReference type="RuleBase" id="RU364069"/>
    </source>
</evidence>
<sequence length="190" mass="22061">MVKFKRIDTELEGVYILESTVFEDHRGFFMESYNSRDLERLGIPFNCVQINHSLSVNAGVLRGLHFQLEPKAQTKIVRCLKGAIYDVVVDLRKGSPTFLKWFGVILTEYNRRQIVVPRGYAHGILTLVPNTEILYLVDEYYSPEHDRAIRWDDPDIGIKWPTSNPILSEKDRNAPLFREIEQEINFIYGG</sequence>
<feature type="site" description="Participates in a stacking interaction with the thymidine ring of dTDP-4-oxo-6-deoxyglucose" evidence="6">
    <location>
        <position position="141"/>
    </location>
</feature>
<evidence type="ECO:0000256" key="3">
    <source>
        <dbReference type="ARBA" id="ARBA00012098"/>
    </source>
</evidence>
<dbReference type="Pfam" id="PF00908">
    <property type="entry name" value="dTDP_sugar_isom"/>
    <property type="match status" value="1"/>
</dbReference>
<evidence type="ECO:0000256" key="1">
    <source>
        <dbReference type="ARBA" id="ARBA00001298"/>
    </source>
</evidence>